<dbReference type="Proteomes" id="UP001276902">
    <property type="component" value="Unassembled WGS sequence"/>
</dbReference>
<evidence type="ECO:0000256" key="3">
    <source>
        <dbReference type="ARBA" id="ARBA00023163"/>
    </source>
</evidence>
<dbReference type="InterPro" id="IPR035472">
    <property type="entry name" value="RpiR-like_SIS"/>
</dbReference>
<keyword evidence="8" id="KW-1185">Reference proteome</keyword>
<dbReference type="GO" id="GO:0097367">
    <property type="term" value="F:carbohydrate derivative binding"/>
    <property type="evidence" value="ECO:0007669"/>
    <property type="project" value="InterPro"/>
</dbReference>
<dbReference type="InterPro" id="IPR000281">
    <property type="entry name" value="HTH_RpiR"/>
</dbReference>
<dbReference type="AlphaFoldDB" id="A0A318KS71"/>
<gene>
    <name evidence="7" type="ORF">DES51_105152</name>
    <name evidence="6" type="ORF">MQE39_15550</name>
</gene>
<dbReference type="PROSITE" id="PS51071">
    <property type="entry name" value="HTH_RPIR"/>
    <property type="match status" value="1"/>
</dbReference>
<dbReference type="EMBL" id="QJKH01000005">
    <property type="protein sequence ID" value="PXX79678.1"/>
    <property type="molecule type" value="Genomic_DNA"/>
</dbReference>
<dbReference type="GO" id="GO:0003700">
    <property type="term" value="F:DNA-binding transcription factor activity"/>
    <property type="evidence" value="ECO:0007669"/>
    <property type="project" value="InterPro"/>
</dbReference>
<name>A0A318KS71_9FIRM</name>
<dbReference type="RefSeq" id="WP_022937055.1">
    <property type="nucleotide sequence ID" value="NZ_BAABZA010000001.1"/>
</dbReference>
<dbReference type="InterPro" id="IPR001347">
    <property type="entry name" value="SIS_dom"/>
</dbReference>
<dbReference type="Gene3D" id="1.10.10.10">
    <property type="entry name" value="Winged helix-like DNA-binding domain superfamily/Winged helix DNA-binding domain"/>
    <property type="match status" value="1"/>
</dbReference>
<evidence type="ECO:0000313" key="8">
    <source>
        <dbReference type="Proteomes" id="UP000247612"/>
    </source>
</evidence>
<dbReference type="GO" id="GO:0003677">
    <property type="term" value="F:DNA binding"/>
    <property type="evidence" value="ECO:0007669"/>
    <property type="project" value="UniProtKB-KW"/>
</dbReference>
<dbReference type="EMBL" id="JALDAW010000023">
    <property type="protein sequence ID" value="MDY5169536.1"/>
    <property type="molecule type" value="Genomic_DNA"/>
</dbReference>
<dbReference type="SUPFAM" id="SSF46689">
    <property type="entry name" value="Homeodomain-like"/>
    <property type="match status" value="1"/>
</dbReference>
<evidence type="ECO:0000313" key="7">
    <source>
        <dbReference type="EMBL" id="PXX79678.1"/>
    </source>
</evidence>
<keyword evidence="3" id="KW-0804">Transcription</keyword>
<dbReference type="Proteomes" id="UP000247612">
    <property type="component" value="Unassembled WGS sequence"/>
</dbReference>
<dbReference type="PANTHER" id="PTHR30514:SF1">
    <property type="entry name" value="HTH-TYPE TRANSCRIPTIONAL REGULATOR HEXR-RELATED"/>
    <property type="match status" value="1"/>
</dbReference>
<dbReference type="GeneID" id="94440234"/>
<dbReference type="CDD" id="cd05013">
    <property type="entry name" value="SIS_RpiR"/>
    <property type="match status" value="1"/>
</dbReference>
<reference evidence="6" key="2">
    <citation type="submission" date="2022-03" db="EMBL/GenBank/DDBJ databases">
        <title>First case of bacteraemia caused by Dielma fastidiosa in a patient hospitalised with diverticulitis.</title>
        <authorList>
            <person name="Forman-Ankjaer B."/>
            <person name="Hvid-Jensen F."/>
            <person name="Kobel C.M."/>
            <person name="Greve T."/>
        </authorList>
    </citation>
    <scope>NUCLEOTIDE SEQUENCE</scope>
    <source>
        <strain evidence="6">AUH_DF_2021</strain>
    </source>
</reference>
<dbReference type="CDD" id="cd00093">
    <property type="entry name" value="HTH_XRE"/>
    <property type="match status" value="1"/>
</dbReference>
<dbReference type="PROSITE" id="PS51464">
    <property type="entry name" value="SIS"/>
    <property type="match status" value="1"/>
</dbReference>
<dbReference type="InterPro" id="IPR046348">
    <property type="entry name" value="SIS_dom_sf"/>
</dbReference>
<keyword evidence="1" id="KW-0805">Transcription regulation</keyword>
<feature type="domain" description="HTH rpiR-type" evidence="4">
    <location>
        <begin position="2"/>
        <end position="78"/>
    </location>
</feature>
<evidence type="ECO:0000259" key="5">
    <source>
        <dbReference type="PROSITE" id="PS51464"/>
    </source>
</evidence>
<evidence type="ECO:0000256" key="2">
    <source>
        <dbReference type="ARBA" id="ARBA00023125"/>
    </source>
</evidence>
<accession>A0A318KS71</accession>
<dbReference type="InterPro" id="IPR036388">
    <property type="entry name" value="WH-like_DNA-bd_sf"/>
</dbReference>
<feature type="domain" description="SIS" evidence="5">
    <location>
        <begin position="120"/>
        <end position="261"/>
    </location>
</feature>
<dbReference type="STRING" id="1034346.GCA_000313565_00744"/>
<dbReference type="GO" id="GO:1901135">
    <property type="term" value="P:carbohydrate derivative metabolic process"/>
    <property type="evidence" value="ECO:0007669"/>
    <property type="project" value="InterPro"/>
</dbReference>
<organism evidence="7 8">
    <name type="scientific">Dielma fastidiosa</name>
    <dbReference type="NCBI Taxonomy" id="1034346"/>
    <lineage>
        <taxon>Bacteria</taxon>
        <taxon>Bacillati</taxon>
        <taxon>Bacillota</taxon>
        <taxon>Erysipelotrichia</taxon>
        <taxon>Erysipelotrichales</taxon>
        <taxon>Erysipelotrichaceae</taxon>
        <taxon>Dielma</taxon>
    </lineage>
</organism>
<dbReference type="Pfam" id="PF01418">
    <property type="entry name" value="HTH_6"/>
    <property type="match status" value="1"/>
</dbReference>
<keyword evidence="2" id="KW-0238">DNA-binding</keyword>
<dbReference type="SUPFAM" id="SSF53697">
    <property type="entry name" value="SIS domain"/>
    <property type="match status" value="1"/>
</dbReference>
<evidence type="ECO:0000259" key="4">
    <source>
        <dbReference type="PROSITE" id="PS51071"/>
    </source>
</evidence>
<dbReference type="Pfam" id="PF01380">
    <property type="entry name" value="SIS"/>
    <property type="match status" value="1"/>
</dbReference>
<comment type="caution">
    <text evidence="7">The sequence shown here is derived from an EMBL/GenBank/DDBJ whole genome shotgun (WGS) entry which is preliminary data.</text>
</comment>
<dbReference type="PANTHER" id="PTHR30514">
    <property type="entry name" value="GLUCOKINASE"/>
    <property type="match status" value="1"/>
</dbReference>
<dbReference type="InterPro" id="IPR047640">
    <property type="entry name" value="RpiR-like"/>
</dbReference>
<dbReference type="Gene3D" id="3.40.50.10490">
    <property type="entry name" value="Glucose-6-phosphate isomerase like protein, domain 1"/>
    <property type="match status" value="1"/>
</dbReference>
<sequence>MSSYTNKLKMVFDGLTFSEEKLSNYIQEHREEIRNLTSQELADAVGVGQSTVIRFSQKLGYGNYKKMIADISMDNPDAYVDLEIDDQESTVETMEKLREQYNLILDMTFDMNKSDDVDLAVDFLYNARKIIIAGFSVRNNCFADYFAHRLSYIGLDAYHHDHTTMIYSALNQCNDQDVIIVLSESGETRDMVNFAKLAKKRGMKVISITKVSENTIKALSDINFKLVEYGNRTFLRTNLIRSSLLAVFDMIYLNLLKKDFERFEMHSTMMKIQTKLNYKA</sequence>
<evidence type="ECO:0000313" key="6">
    <source>
        <dbReference type="EMBL" id="MDY5169536.1"/>
    </source>
</evidence>
<proteinExistence type="predicted"/>
<dbReference type="InterPro" id="IPR001387">
    <property type="entry name" value="Cro/C1-type_HTH"/>
</dbReference>
<reference evidence="7 8" key="1">
    <citation type="submission" date="2018-05" db="EMBL/GenBank/DDBJ databases">
        <title>Genomic Encyclopedia of Type Strains, Phase IV (KMG-IV): sequencing the most valuable type-strain genomes for metagenomic binning, comparative biology and taxonomic classification.</title>
        <authorList>
            <person name="Goeker M."/>
        </authorList>
    </citation>
    <scope>NUCLEOTIDE SEQUENCE [LARGE SCALE GENOMIC DNA]</scope>
    <source>
        <strain evidence="7 8">JC118</strain>
    </source>
</reference>
<protein>
    <submittedName>
        <fullName evidence="6 7">RpiR family transcriptional regulator</fullName>
    </submittedName>
</protein>
<dbReference type="InterPro" id="IPR009057">
    <property type="entry name" value="Homeodomain-like_sf"/>
</dbReference>
<evidence type="ECO:0000256" key="1">
    <source>
        <dbReference type="ARBA" id="ARBA00023015"/>
    </source>
</evidence>